<dbReference type="OrthoDB" id="6287725at2759"/>
<feature type="compositionally biased region" description="Basic residues" evidence="1">
    <location>
        <begin position="80"/>
        <end position="101"/>
    </location>
</feature>
<evidence type="ECO:0000259" key="4">
    <source>
        <dbReference type="Pfam" id="PF14228"/>
    </source>
</evidence>
<feature type="region of interest" description="Disordered" evidence="1">
    <location>
        <begin position="1"/>
        <end position="104"/>
    </location>
</feature>
<gene>
    <name evidence="5" type="ORF">BDY21DRAFT_340187</name>
</gene>
<feature type="domain" description="Cell morphogenesis central region" evidence="4">
    <location>
        <begin position="959"/>
        <end position="1340"/>
    </location>
</feature>
<feature type="domain" description="Cell morphogenesis central region" evidence="4">
    <location>
        <begin position="1653"/>
        <end position="1820"/>
    </location>
</feature>
<evidence type="ECO:0000259" key="2">
    <source>
        <dbReference type="Pfam" id="PF14222"/>
    </source>
</evidence>
<organism evidence="5 6">
    <name type="scientific">Lineolata rhizophorae</name>
    <dbReference type="NCBI Taxonomy" id="578093"/>
    <lineage>
        <taxon>Eukaryota</taxon>
        <taxon>Fungi</taxon>
        <taxon>Dikarya</taxon>
        <taxon>Ascomycota</taxon>
        <taxon>Pezizomycotina</taxon>
        <taxon>Dothideomycetes</taxon>
        <taxon>Dothideomycetes incertae sedis</taxon>
        <taxon>Lineolatales</taxon>
        <taxon>Lineolataceae</taxon>
        <taxon>Lineolata</taxon>
    </lineage>
</organism>
<dbReference type="InterPro" id="IPR025481">
    <property type="entry name" value="Cell_Morphogen_C"/>
</dbReference>
<feature type="domain" description="Cell morphogenesis protein C-terminal" evidence="3">
    <location>
        <begin position="1867"/>
        <end position="2116"/>
    </location>
</feature>
<feature type="compositionally biased region" description="Acidic residues" evidence="1">
    <location>
        <begin position="2369"/>
        <end position="2379"/>
    </location>
</feature>
<feature type="compositionally biased region" description="Polar residues" evidence="1">
    <location>
        <begin position="2346"/>
        <end position="2360"/>
    </location>
</feature>
<feature type="compositionally biased region" description="Gly residues" evidence="1">
    <location>
        <begin position="10"/>
        <end position="26"/>
    </location>
</feature>
<keyword evidence="6" id="KW-1185">Reference proteome</keyword>
<feature type="region of interest" description="Disordered" evidence="1">
    <location>
        <begin position="2203"/>
        <end position="2229"/>
    </location>
</feature>
<reference evidence="5" key="1">
    <citation type="journal article" date="2020" name="Stud. Mycol.">
        <title>101 Dothideomycetes genomes: a test case for predicting lifestyles and emergence of pathogens.</title>
        <authorList>
            <person name="Haridas S."/>
            <person name="Albert R."/>
            <person name="Binder M."/>
            <person name="Bloem J."/>
            <person name="Labutti K."/>
            <person name="Salamov A."/>
            <person name="Andreopoulos B."/>
            <person name="Baker S."/>
            <person name="Barry K."/>
            <person name="Bills G."/>
            <person name="Bluhm B."/>
            <person name="Cannon C."/>
            <person name="Castanera R."/>
            <person name="Culley D."/>
            <person name="Daum C."/>
            <person name="Ezra D."/>
            <person name="Gonzalez J."/>
            <person name="Henrissat B."/>
            <person name="Kuo A."/>
            <person name="Liang C."/>
            <person name="Lipzen A."/>
            <person name="Lutzoni F."/>
            <person name="Magnuson J."/>
            <person name="Mondo S."/>
            <person name="Nolan M."/>
            <person name="Ohm R."/>
            <person name="Pangilinan J."/>
            <person name="Park H.-J."/>
            <person name="Ramirez L."/>
            <person name="Alfaro M."/>
            <person name="Sun H."/>
            <person name="Tritt A."/>
            <person name="Yoshinaga Y."/>
            <person name="Zwiers L.-H."/>
            <person name="Turgeon B."/>
            <person name="Goodwin S."/>
            <person name="Spatafora J."/>
            <person name="Crous P."/>
            <person name="Grigoriev I."/>
        </authorList>
    </citation>
    <scope>NUCLEOTIDE SEQUENCE</scope>
    <source>
        <strain evidence="5">ATCC 16933</strain>
    </source>
</reference>
<evidence type="ECO:0000259" key="3">
    <source>
        <dbReference type="Pfam" id="PF14225"/>
    </source>
</evidence>
<dbReference type="Pfam" id="PF14222">
    <property type="entry name" value="MOR2-PAG1_N"/>
    <property type="match status" value="1"/>
</dbReference>
<name>A0A6A6P5S1_9PEZI</name>
<feature type="domain" description="Cell morphogenesis central region" evidence="4">
    <location>
        <begin position="1350"/>
        <end position="1582"/>
    </location>
</feature>
<feature type="domain" description="Cell morphogenesis protein N-terminal" evidence="2">
    <location>
        <begin position="248"/>
        <end position="828"/>
    </location>
</feature>
<dbReference type="GO" id="GO:0030427">
    <property type="term" value="C:site of polarized growth"/>
    <property type="evidence" value="ECO:0007669"/>
    <property type="project" value="TreeGrafter"/>
</dbReference>
<accession>A0A6A6P5S1</accession>
<evidence type="ECO:0000313" key="5">
    <source>
        <dbReference type="EMBL" id="KAF2459229.1"/>
    </source>
</evidence>
<dbReference type="Proteomes" id="UP000799766">
    <property type="component" value="Unassembled WGS sequence"/>
</dbReference>
<dbReference type="SUPFAM" id="SSF48371">
    <property type="entry name" value="ARM repeat"/>
    <property type="match status" value="2"/>
</dbReference>
<evidence type="ECO:0000256" key="1">
    <source>
        <dbReference type="SAM" id="MobiDB-lite"/>
    </source>
</evidence>
<dbReference type="InterPro" id="IPR025614">
    <property type="entry name" value="Cell_morpho_N"/>
</dbReference>
<dbReference type="PANTHER" id="PTHR12295:SF30">
    <property type="entry name" value="PROTEIN FURRY"/>
    <property type="match status" value="1"/>
</dbReference>
<feature type="compositionally biased region" description="Polar residues" evidence="1">
    <location>
        <begin position="2251"/>
        <end position="2266"/>
    </location>
</feature>
<dbReference type="InterPro" id="IPR039867">
    <property type="entry name" value="Furry/Tao3/Mor2"/>
</dbReference>
<sequence>MASLSSDGAAGSGGMGSGGIGGGEAGVGASDQDQLRDLPSLSNGYPGVQSRYASSSQSLVSERAGGLDGPNTSSASRPRPERRHSGRVKREHNHHRSQSRHHGAELKTVGEYALHHLFNSFVGHADQKIGQCVADVRDGEPRVELICGPGVDPAFDQLISALGHIARQKPKPLIDTLMFWRKSKSEAANQARIELNQAKSLAPPHPSLPRRATEPVGNNTNDSHSPHGPIPTSPNVYAARQVAVIQAERRSSVSIYLLCRVLKEIIGQSSLASVTPEMADRLEDIIYTQLCGADPSSLQESPLKLANWLIFAELLGVMSDINFESVSQRFVRDLEKFHPHLGDKGPVNREIEGRAILIVRGMRDLRVKTTPDEAWDKSCDFLLTVGRLFAEVHGQPLKVAYCRLFRSLLLSIAADTNAPLGIPKWRSFVEATRGRVNPLLQKPKYWQDAFPLAVALLCSSPLDSFAPSWSQLVQLQQPRLRERVSRPIALQGICQLVWTYLYRGQDAQSVSARKIEDVIRLVFQPGKRSILSTDSPVAEPLIQLIRIIGFKHQDLCFRTIIFPLMNAEVFTAGSVKLRVESLDPEKMVIGIRAFLAIMSDLENGEVPPFPTWSDTDTFQDALEPLSMPLTPRLMNQVPTKSSTAKEDRLSRPVLTAGFAEVAKEYYVKFCKILGEITIICDEAFGGQAVLDEKFSVQAPKTPLTEAFSFSRREDHQGSTDPRQGFYDLLHIAVQALPRCLSPHIPFNSLVNLLCTGTAHVQSNIASSSSQSLKAIAKQSHAQQVTIGFARFIFNFDNRYSTLSDGGMLGPGHIESTLKLYIELLEIWIEEIKQKTKRTALESNQDTANGSRGNVLDLSGTLAHVDEVESHGLFFLCSPSRLVRGLAITVLRLISEFDTAVGKDSDRIIGLMERYPHRFMNVDDEKLTLAERSRLQRGLRKSNLHGIVLEVCGSDLPIDSGLWFKMFPSLVRECMQICPSAVTMTRDIVCARLSQMQRAIGALADGTRSSPYTAAEAVQHRLVGRIASTAPEIVIDQWKLYLIFACTSLTNLGGQQQAQGQMAQHLRKPSKSSPVPVEKINSAAELFARVIPFLSVENEAVRDAVVVGLGAINKNLYRTLLESLQSVVTAIHDEAKTRMGLHQRTMSSPRRFRPTNHLRTEVTHVYKLTSHFLHYTDVYNDEWILTNLVNYTKDIRLFLADVEVQNEWEFQKLRIHYCGLVEELFEGINRNSDPIRWMPFQARKAAFALMEEWCGYSPNQPQIQRREDTMRRSMLERVDLEIGSRGVVSAAMEIEKKNLRTAALSSMASLCGGPVSIRTDSKVDLQFDVRRMLSWVDTIFDTLSDTMHGIGRRALKNLIVHNKEHPLLLDRAIEMCFTASSPKALESYFDVVTQVLTESTDFSPPFYKVLVAGLYTLGNESNVIRMKSARLLRTLEERQQKNSKLQDLDISISDKTIAVYKLAQFEMSRRLAQQHAEIAFFVLSEFALHFKDLMPDHQRNIVAAMLPWIQTVELQLDPNGGPTAQSYMLLINLFEITVRCGNALHNEIQALWQALATGPHAGNVQLVLDFIISLCLEKREQNFVDYAKQIVVYLSSTPAGLKVVEFLLLQINPKAMVFEKREVSQPPPDPVGLPYLADISVILPTGNNKQAPFSLGHLCLILLVDLMVSPVRVGKDKVPLLLQVVLVLWDHYTPLVQDQAQEMLVHLIHELVISKLEEGQMSPDKQEIEDFVEMIRRHDAKVGWNYEDFNGKNDETSGNRVPEPMEYVATEVARIFSISYPGIREEWCKTTLQWATSCPVKHLACRSFQLFRCILSALNQGMLADMLVRLSNTIADDESDIQTFSMEILTTLRKIIEYLDPSDILQYPQLFWATCACLETIHEQEFMESLAMLDRLLDKLDLSNPAVIKLLQDRKPKWEGTFDGVQSSIYKGICSSVCLDRSLGLMQRLALLPSSDLVGNDNRLMYTVLANMPRFLNSFELDGLDQHATSAAEALVPIAETNGCSSLARVLSGFSSSRYRSANDFLLQTVSAIRTAYFPDLDYGCLVFLMSLLTNRLPWVKVKTMQVLCEVIPEIDLRKAEIASKGPDLISPLLRLLQTEFCPEALEVLDHVMTLSGTATPMDRHHLRMSMAGSHSSRALRKEYEKTQSLYGIPEETGWSIPMPAVHSSMTRANVHNVFYTCASADMKVDIDTATPKIEFLAEEDSDSYFPDQRTDTMTSEDARDHVPRNMGSLTLKLDSLDDAFDDDDDTVTASTGPTSPFTSPMDTSMEVRENLYEQQTLPILHKSLTRNASVSSFQTGFADLKAPASRGDPAVMTPTAFTVPTLVPVGLPAPSTTMIRPGLHSRSITSPPLNHVQRTPPSAEASGDEHEESFSDDDVSTGRLPPGGPADKQFSLENVIRPIAQGTRSGFRSGMRRLTGGSGDRERTREAIRQQLQRSPKVPKVPDAYLPNPKSSDL</sequence>
<dbReference type="EMBL" id="MU001676">
    <property type="protein sequence ID" value="KAF2459229.1"/>
    <property type="molecule type" value="Genomic_DNA"/>
</dbReference>
<dbReference type="InterPro" id="IPR016024">
    <property type="entry name" value="ARM-type_fold"/>
</dbReference>
<evidence type="ECO:0000313" key="6">
    <source>
        <dbReference type="Proteomes" id="UP000799766"/>
    </source>
</evidence>
<feature type="region of interest" description="Disordered" evidence="1">
    <location>
        <begin position="2247"/>
        <end position="2266"/>
    </location>
</feature>
<dbReference type="GO" id="GO:0005938">
    <property type="term" value="C:cell cortex"/>
    <property type="evidence" value="ECO:0007669"/>
    <property type="project" value="TreeGrafter"/>
</dbReference>
<protein>
    <submittedName>
        <fullName evidence="5">Cell morphogenesis protein-like protein</fullName>
    </submittedName>
</protein>
<feature type="compositionally biased region" description="Basic and acidic residues" evidence="1">
    <location>
        <begin position="2423"/>
        <end position="2432"/>
    </location>
</feature>
<proteinExistence type="predicted"/>
<dbReference type="PANTHER" id="PTHR12295">
    <property type="entry name" value="FURRY-RELATED"/>
    <property type="match status" value="1"/>
</dbReference>
<feature type="compositionally biased region" description="Polar residues" evidence="1">
    <location>
        <begin position="51"/>
        <end position="60"/>
    </location>
</feature>
<feature type="region of interest" description="Disordered" evidence="1">
    <location>
        <begin position="197"/>
        <end position="233"/>
    </location>
</feature>
<dbReference type="Pfam" id="PF14225">
    <property type="entry name" value="MOR2-PAG1_C"/>
    <property type="match status" value="1"/>
</dbReference>
<feature type="region of interest" description="Disordered" evidence="1">
    <location>
        <begin position="2337"/>
        <end position="2458"/>
    </location>
</feature>
<dbReference type="GO" id="GO:0000902">
    <property type="term" value="P:cell morphogenesis"/>
    <property type="evidence" value="ECO:0007669"/>
    <property type="project" value="InterPro"/>
</dbReference>
<dbReference type="Pfam" id="PF14228">
    <property type="entry name" value="MOR2-PAG1_mid"/>
    <property type="match status" value="3"/>
</dbReference>
<dbReference type="InterPro" id="IPR029473">
    <property type="entry name" value="MOR2-PAG1_mid"/>
</dbReference>